<gene>
    <name evidence="7" type="ORF">EI42_02811</name>
</gene>
<evidence type="ECO:0000313" key="7">
    <source>
        <dbReference type="EMBL" id="PZW29515.1"/>
    </source>
</evidence>
<name>A0A326U8J3_THEHA</name>
<dbReference type="SUPFAM" id="SSF56112">
    <property type="entry name" value="Protein kinase-like (PK-like)"/>
    <property type="match status" value="1"/>
</dbReference>
<keyword evidence="3" id="KW-0547">Nucleotide-binding</keyword>
<feature type="domain" description="Protein kinase" evidence="6">
    <location>
        <begin position="15"/>
        <end position="272"/>
    </location>
</feature>
<dbReference type="SMART" id="SM00220">
    <property type="entry name" value="S_TKc"/>
    <property type="match status" value="1"/>
</dbReference>
<organism evidence="7 8">
    <name type="scientific">Thermosporothrix hazakensis</name>
    <dbReference type="NCBI Taxonomy" id="644383"/>
    <lineage>
        <taxon>Bacteria</taxon>
        <taxon>Bacillati</taxon>
        <taxon>Chloroflexota</taxon>
        <taxon>Ktedonobacteria</taxon>
        <taxon>Ktedonobacterales</taxon>
        <taxon>Thermosporotrichaceae</taxon>
        <taxon>Thermosporothrix</taxon>
    </lineage>
</organism>
<dbReference type="Proteomes" id="UP000248806">
    <property type="component" value="Unassembled WGS sequence"/>
</dbReference>
<evidence type="ECO:0000313" key="8">
    <source>
        <dbReference type="Proteomes" id="UP000248806"/>
    </source>
</evidence>
<reference evidence="7 8" key="1">
    <citation type="submission" date="2018-06" db="EMBL/GenBank/DDBJ databases">
        <title>Genomic Encyclopedia of Archaeal and Bacterial Type Strains, Phase II (KMG-II): from individual species to whole genera.</title>
        <authorList>
            <person name="Goeker M."/>
        </authorList>
    </citation>
    <scope>NUCLEOTIDE SEQUENCE [LARGE SCALE GENOMIC DNA]</scope>
    <source>
        <strain evidence="7 8">ATCC BAA-1881</strain>
    </source>
</reference>
<accession>A0A326U8J3</accession>
<keyword evidence="8" id="KW-1185">Reference proteome</keyword>
<dbReference type="OrthoDB" id="883741at2"/>
<dbReference type="PROSITE" id="PS50011">
    <property type="entry name" value="PROTEIN_KINASE_DOM"/>
    <property type="match status" value="1"/>
</dbReference>
<dbReference type="InterPro" id="IPR008271">
    <property type="entry name" value="Ser/Thr_kinase_AS"/>
</dbReference>
<dbReference type="PANTHER" id="PTHR43289:SF6">
    <property type="entry name" value="SERINE_THREONINE-PROTEIN KINASE NEKL-3"/>
    <property type="match status" value="1"/>
</dbReference>
<evidence type="ECO:0000256" key="2">
    <source>
        <dbReference type="ARBA" id="ARBA00022679"/>
    </source>
</evidence>
<dbReference type="Pfam" id="PF00069">
    <property type="entry name" value="Pkinase"/>
    <property type="match status" value="1"/>
</dbReference>
<dbReference type="EC" id="2.7.11.1" evidence="1"/>
<dbReference type="EMBL" id="QKUF01000008">
    <property type="protein sequence ID" value="PZW29515.1"/>
    <property type="molecule type" value="Genomic_DNA"/>
</dbReference>
<dbReference type="InterPro" id="IPR000719">
    <property type="entry name" value="Prot_kinase_dom"/>
</dbReference>
<keyword evidence="5" id="KW-0067">ATP-binding</keyword>
<dbReference type="GO" id="GO:0005524">
    <property type="term" value="F:ATP binding"/>
    <property type="evidence" value="ECO:0007669"/>
    <property type="project" value="UniProtKB-KW"/>
</dbReference>
<evidence type="ECO:0000259" key="6">
    <source>
        <dbReference type="PROSITE" id="PS50011"/>
    </source>
</evidence>
<dbReference type="GO" id="GO:0004674">
    <property type="term" value="F:protein serine/threonine kinase activity"/>
    <property type="evidence" value="ECO:0007669"/>
    <property type="project" value="UniProtKB-EC"/>
</dbReference>
<dbReference type="PANTHER" id="PTHR43289">
    <property type="entry name" value="MITOGEN-ACTIVATED PROTEIN KINASE KINASE KINASE 20-RELATED"/>
    <property type="match status" value="1"/>
</dbReference>
<evidence type="ECO:0000256" key="5">
    <source>
        <dbReference type="ARBA" id="ARBA00022840"/>
    </source>
</evidence>
<dbReference type="InterPro" id="IPR011009">
    <property type="entry name" value="Kinase-like_dom_sf"/>
</dbReference>
<dbReference type="Gene3D" id="1.10.510.10">
    <property type="entry name" value="Transferase(Phosphotransferase) domain 1"/>
    <property type="match status" value="1"/>
</dbReference>
<dbReference type="RefSeq" id="WP_111322963.1">
    <property type="nucleotide sequence ID" value="NZ_BIFX01000001.1"/>
</dbReference>
<comment type="caution">
    <text evidence="7">The sequence shown here is derived from an EMBL/GenBank/DDBJ whole genome shotgun (WGS) entry which is preliminary data.</text>
</comment>
<dbReference type="PROSITE" id="PS00108">
    <property type="entry name" value="PROTEIN_KINASE_ST"/>
    <property type="match status" value="1"/>
</dbReference>
<dbReference type="AlphaFoldDB" id="A0A326U8J3"/>
<evidence type="ECO:0000256" key="3">
    <source>
        <dbReference type="ARBA" id="ARBA00022741"/>
    </source>
</evidence>
<dbReference type="CDD" id="cd14014">
    <property type="entry name" value="STKc_PknB_like"/>
    <property type="match status" value="1"/>
</dbReference>
<sequence length="298" mass="33882">MTILEQNRLQTINGYRIVRLLDRGEGSEVYLAIREQDQQQVALKILPGRRMGEELTKFYVHAKKLARLRHPHIVHILDFGVEDDFAFLIMDYAPNGTLREKHPRGSVLAPETVNQYVQQIAAAIGYLHEQTLIHRDLKPHNLLVGPRGEVLLGDFGIAVVSHSLDPLYPEQYDFEGTVLYAAPEQLIGRPRRSSDQYSLGVIAYEWLCGECPFTGDFEALVEQHLHKPAPPLRSKNPALSPLIEQVVMKALTKDVEKRFPSIAEFAQALDWATAQVLTQKVRALPRPKRQFKSPRLFP</sequence>
<proteinExistence type="predicted"/>
<keyword evidence="4 7" id="KW-0418">Kinase</keyword>
<protein>
    <recommendedName>
        <fullName evidence="1">non-specific serine/threonine protein kinase</fullName>
        <ecNumber evidence="1">2.7.11.1</ecNumber>
    </recommendedName>
</protein>
<evidence type="ECO:0000256" key="4">
    <source>
        <dbReference type="ARBA" id="ARBA00022777"/>
    </source>
</evidence>
<evidence type="ECO:0000256" key="1">
    <source>
        <dbReference type="ARBA" id="ARBA00012513"/>
    </source>
</evidence>
<keyword evidence="2" id="KW-0808">Transferase</keyword>